<evidence type="ECO:0000313" key="3">
    <source>
        <dbReference type="EMBL" id="CAB1415293.1"/>
    </source>
</evidence>
<dbReference type="EMBL" id="CADEAL010000149">
    <property type="protein sequence ID" value="CAB1415293.1"/>
    <property type="molecule type" value="Genomic_DNA"/>
</dbReference>
<proteinExistence type="predicted"/>
<keyword evidence="2" id="KW-0732">Signal</keyword>
<sequence>MELLILLVSLYLRAAPATSSLPGRTGTIITQRHSSTGAQEAFPSPPMAAVLQSAVAGSVSSYPTLWSVFDMLLLPGPGGSHSENEKKQRGGKKERQKGEN</sequence>
<feature type="region of interest" description="Disordered" evidence="1">
    <location>
        <begin position="77"/>
        <end position="100"/>
    </location>
</feature>
<dbReference type="Proteomes" id="UP001153269">
    <property type="component" value="Unassembled WGS sequence"/>
</dbReference>
<organism evidence="3 4">
    <name type="scientific">Pleuronectes platessa</name>
    <name type="common">European plaice</name>
    <dbReference type="NCBI Taxonomy" id="8262"/>
    <lineage>
        <taxon>Eukaryota</taxon>
        <taxon>Metazoa</taxon>
        <taxon>Chordata</taxon>
        <taxon>Craniata</taxon>
        <taxon>Vertebrata</taxon>
        <taxon>Euteleostomi</taxon>
        <taxon>Actinopterygii</taxon>
        <taxon>Neopterygii</taxon>
        <taxon>Teleostei</taxon>
        <taxon>Neoteleostei</taxon>
        <taxon>Acanthomorphata</taxon>
        <taxon>Carangaria</taxon>
        <taxon>Pleuronectiformes</taxon>
        <taxon>Pleuronectoidei</taxon>
        <taxon>Pleuronectidae</taxon>
        <taxon>Pleuronectes</taxon>
    </lineage>
</organism>
<feature type="chain" id="PRO_5040460183" evidence="2">
    <location>
        <begin position="18"/>
        <end position="100"/>
    </location>
</feature>
<evidence type="ECO:0000256" key="2">
    <source>
        <dbReference type="SAM" id="SignalP"/>
    </source>
</evidence>
<feature type="compositionally biased region" description="Basic and acidic residues" evidence="1">
    <location>
        <begin position="82"/>
        <end position="100"/>
    </location>
</feature>
<protein>
    <submittedName>
        <fullName evidence="3">Uncharacterized protein</fullName>
    </submittedName>
</protein>
<keyword evidence="4" id="KW-1185">Reference proteome</keyword>
<evidence type="ECO:0000256" key="1">
    <source>
        <dbReference type="SAM" id="MobiDB-lite"/>
    </source>
</evidence>
<feature type="signal peptide" evidence="2">
    <location>
        <begin position="1"/>
        <end position="17"/>
    </location>
</feature>
<gene>
    <name evidence="3" type="ORF">PLEPLA_LOCUS3009</name>
</gene>
<dbReference type="AlphaFoldDB" id="A0A9N7Y7A4"/>
<reference evidence="3" key="1">
    <citation type="submission" date="2020-03" db="EMBL/GenBank/DDBJ databases">
        <authorList>
            <person name="Weist P."/>
        </authorList>
    </citation>
    <scope>NUCLEOTIDE SEQUENCE</scope>
</reference>
<name>A0A9N7Y7A4_PLEPL</name>
<evidence type="ECO:0000313" key="4">
    <source>
        <dbReference type="Proteomes" id="UP001153269"/>
    </source>
</evidence>
<comment type="caution">
    <text evidence="3">The sequence shown here is derived from an EMBL/GenBank/DDBJ whole genome shotgun (WGS) entry which is preliminary data.</text>
</comment>
<accession>A0A9N7Y7A4</accession>